<protein>
    <submittedName>
        <fullName evidence="2">Uncharacterized protein</fullName>
    </submittedName>
</protein>
<organism evidence="2">
    <name type="scientific">Arundo donax</name>
    <name type="common">Giant reed</name>
    <name type="synonym">Donax arundinaceus</name>
    <dbReference type="NCBI Taxonomy" id="35708"/>
    <lineage>
        <taxon>Eukaryota</taxon>
        <taxon>Viridiplantae</taxon>
        <taxon>Streptophyta</taxon>
        <taxon>Embryophyta</taxon>
        <taxon>Tracheophyta</taxon>
        <taxon>Spermatophyta</taxon>
        <taxon>Magnoliopsida</taxon>
        <taxon>Liliopsida</taxon>
        <taxon>Poales</taxon>
        <taxon>Poaceae</taxon>
        <taxon>PACMAD clade</taxon>
        <taxon>Arundinoideae</taxon>
        <taxon>Arundineae</taxon>
        <taxon>Arundo</taxon>
    </lineage>
</organism>
<evidence type="ECO:0000313" key="2">
    <source>
        <dbReference type="EMBL" id="JAD82330.1"/>
    </source>
</evidence>
<sequence>MTMAQAFVDSIRRSLEVPVLPSTRPRRRLRDPAHVDGVSLPRRSKRVAAQQRNRVSNPVV</sequence>
<accession>A0A0A9D9I9</accession>
<dbReference type="EMBL" id="GBRH01215565">
    <property type="protein sequence ID" value="JAD82330.1"/>
    <property type="molecule type" value="Transcribed_RNA"/>
</dbReference>
<evidence type="ECO:0000256" key="1">
    <source>
        <dbReference type="SAM" id="MobiDB-lite"/>
    </source>
</evidence>
<feature type="compositionally biased region" description="Polar residues" evidence="1">
    <location>
        <begin position="50"/>
        <end position="60"/>
    </location>
</feature>
<proteinExistence type="predicted"/>
<reference evidence="2" key="2">
    <citation type="journal article" date="2015" name="Data Brief">
        <title>Shoot transcriptome of the giant reed, Arundo donax.</title>
        <authorList>
            <person name="Barrero R.A."/>
            <person name="Guerrero F.D."/>
            <person name="Moolhuijzen P."/>
            <person name="Goolsby J.A."/>
            <person name="Tidwell J."/>
            <person name="Bellgard S.E."/>
            <person name="Bellgard M.I."/>
        </authorList>
    </citation>
    <scope>NUCLEOTIDE SEQUENCE</scope>
    <source>
        <tissue evidence="2">Shoot tissue taken approximately 20 cm above the soil surface</tissue>
    </source>
</reference>
<feature type="region of interest" description="Disordered" evidence="1">
    <location>
        <begin position="22"/>
        <end position="60"/>
    </location>
</feature>
<name>A0A0A9D9I9_ARUDO</name>
<reference evidence="2" key="1">
    <citation type="submission" date="2014-09" db="EMBL/GenBank/DDBJ databases">
        <authorList>
            <person name="Magalhaes I.L.F."/>
            <person name="Oliveira U."/>
            <person name="Santos F.R."/>
            <person name="Vidigal T.H.D.A."/>
            <person name="Brescovit A.D."/>
            <person name="Santos A.J."/>
        </authorList>
    </citation>
    <scope>NUCLEOTIDE SEQUENCE</scope>
    <source>
        <tissue evidence="2">Shoot tissue taken approximately 20 cm above the soil surface</tissue>
    </source>
</reference>
<dbReference type="AlphaFoldDB" id="A0A0A9D9I9"/>